<evidence type="ECO:0000313" key="1">
    <source>
        <dbReference type="Proteomes" id="UP000235220"/>
    </source>
</evidence>
<protein>
    <submittedName>
        <fullName evidence="2">Topless-related protein 1-like</fullName>
    </submittedName>
</protein>
<dbReference type="Gramene" id="Jr11_29760_p1">
    <property type="protein sequence ID" value="cds.Jr11_29760_p1"/>
    <property type="gene ID" value="Jr11_29760"/>
</dbReference>
<gene>
    <name evidence="2" type="primary">LOC108992220</name>
</gene>
<name>A0A2I4ES70_JUGRE</name>
<dbReference type="KEGG" id="jre:108992220"/>
<dbReference type="AlphaFoldDB" id="A0A2I4ES70"/>
<dbReference type="SMART" id="SM00320">
    <property type="entry name" value="WD40"/>
    <property type="match status" value="12"/>
</dbReference>
<dbReference type="Pfam" id="PF21889">
    <property type="entry name" value="TPR1-like_2nd"/>
    <property type="match status" value="1"/>
</dbReference>
<dbReference type="RefSeq" id="XP_018822250.1">
    <property type="nucleotide sequence ID" value="XM_018966705.2"/>
</dbReference>
<sequence>MSTLIKELVLLILQFLEEEGFKETTRMLERESGIYFDMKYFEDMVLSGNWDEAERYLSGFTNVRDNRYSTKIYFEIRKQNFLEALDNNDRGKALGILMKNLKAFAPGHEELFKEMTLLLTFDDIRQHESLSGYGDTKSARTVLMNELKKIIEANPIFCGKLEFPSIKSQRLRRLINQSLNWQHTHCEDRHPNPDIKTLFVDHVCQHQQDVSFALSTESISLHSQATSCPASTTSDNWTSSASTVTQPAFLGAICYGAPTNSAKAIELLKDSDMMFTGRPFSTVDKATSTVTHPGQSHSSAFVPDDLPKIVVRTLDEESSPVSMDFHPFQENVLLVGTSTGDIGLWDLSFEEKLVSINFKVWDIGACSMKFQAALLNNSHVSVNRILWSPNGSLFGVAYSKHILQLFSYHGGHDVQQELEIEAHVGGVNDLAFAAPHMQLWVITCGDDKTTKVWDVVTGTKQFTFDGHDAPVYSICPHAKEDIHFFFSTSVDGKIKAHLYDNLGVRVDYEAPGLGCTKMAYSADDKRLFSCGTSKDGQSFLVEWNESEGTTERVYHGLGKCPLSVVQFTTTRNQFLAAGDNHMIKFWDMDNVELLTTIDADGGLPANPHICFNKEGTLLAVTANENRIKILATDYGPQMFHTLENCSGDASRVLTETFRKLAVNPITVVASAEDAYGCLNIGGNAKNMDVMQSKFTGEAFNKSKQKLFEINSASQCQSLRLPEHAKTEKISRLIYTNSGSAILALASNAIHLLWKWQQNDRNLSGKATNKVHPQLWQPKSGLQFMRNDLTGTNKEDAVACFALSKNDSYLMSASGGMISLFNMLTFKTMMTIMSPPPAATCLAFHPQDNNIIAVGMDNSLVLIYNVRSNKVKSKLEGHSERVTGLAFSSALNVLISSGADAQVCVWNVSWEKQKGIFFQMPGGKLASPSDTHVQFHRDENHFLAMHKTHLGIYEARELICVKQWIPGEFSAPISDATFSCDSQMVYATFVDGSVAIFDASNLELRCRINPTAYLPCNTSPDVYPIAIAAHPQKPTQFAVGLTDGGVNVFEPLEAGDNWGMRPLVDNGPATGVPVEFES</sequence>
<dbReference type="InterPro" id="IPR027728">
    <property type="entry name" value="Topless_fam"/>
</dbReference>
<dbReference type="InterPro" id="IPR015943">
    <property type="entry name" value="WD40/YVTN_repeat-like_dom_sf"/>
</dbReference>
<dbReference type="Pfam" id="PF00400">
    <property type="entry name" value="WD40"/>
    <property type="match status" value="3"/>
</dbReference>
<dbReference type="InterPro" id="IPR036322">
    <property type="entry name" value="WD40_repeat_dom_sf"/>
</dbReference>
<dbReference type="PROSITE" id="PS50896">
    <property type="entry name" value="LISH"/>
    <property type="match status" value="1"/>
</dbReference>
<dbReference type="SUPFAM" id="SSF50978">
    <property type="entry name" value="WD40 repeat-like"/>
    <property type="match status" value="2"/>
</dbReference>
<dbReference type="InterPro" id="IPR006594">
    <property type="entry name" value="LisH"/>
</dbReference>
<dbReference type="PROSITE" id="PS50294">
    <property type="entry name" value="WD_REPEATS_REGION"/>
    <property type="match status" value="1"/>
</dbReference>
<dbReference type="InterPro" id="IPR054080">
    <property type="entry name" value="TPR1-like_2nd"/>
</dbReference>
<dbReference type="Proteomes" id="UP000235220">
    <property type="component" value="Chromosome 11"/>
</dbReference>
<organism evidence="1 2">
    <name type="scientific">Juglans regia</name>
    <name type="common">English walnut</name>
    <dbReference type="NCBI Taxonomy" id="51240"/>
    <lineage>
        <taxon>Eukaryota</taxon>
        <taxon>Viridiplantae</taxon>
        <taxon>Streptophyta</taxon>
        <taxon>Embryophyta</taxon>
        <taxon>Tracheophyta</taxon>
        <taxon>Spermatophyta</taxon>
        <taxon>Magnoliopsida</taxon>
        <taxon>eudicotyledons</taxon>
        <taxon>Gunneridae</taxon>
        <taxon>Pentapetalae</taxon>
        <taxon>rosids</taxon>
        <taxon>fabids</taxon>
        <taxon>Fagales</taxon>
        <taxon>Juglandaceae</taxon>
        <taxon>Juglans</taxon>
    </lineage>
</organism>
<dbReference type="PROSITE" id="PS00678">
    <property type="entry name" value="WD_REPEATS_1"/>
    <property type="match status" value="2"/>
</dbReference>
<dbReference type="InterPro" id="IPR019775">
    <property type="entry name" value="WD40_repeat_CS"/>
</dbReference>
<dbReference type="InterPro" id="IPR048419">
    <property type="entry name" value="Topless_Znf"/>
</dbReference>
<dbReference type="InterPro" id="IPR001680">
    <property type="entry name" value="WD40_rpt"/>
</dbReference>
<keyword evidence="1" id="KW-1185">Reference proteome</keyword>
<dbReference type="SMART" id="SM00667">
    <property type="entry name" value="LisH"/>
    <property type="match status" value="1"/>
</dbReference>
<dbReference type="PANTHER" id="PTHR44083:SF30">
    <property type="entry name" value="TOPLESS-LIKE PROTEIN"/>
    <property type="match status" value="1"/>
</dbReference>
<dbReference type="GO" id="GO:0006355">
    <property type="term" value="P:regulation of DNA-templated transcription"/>
    <property type="evidence" value="ECO:0000318"/>
    <property type="project" value="GO_Central"/>
</dbReference>
<dbReference type="PROSITE" id="PS50897">
    <property type="entry name" value="CTLH"/>
    <property type="match status" value="1"/>
</dbReference>
<dbReference type="GeneID" id="108992220"/>
<dbReference type="PROSITE" id="PS50082">
    <property type="entry name" value="WD_REPEATS_2"/>
    <property type="match status" value="2"/>
</dbReference>
<dbReference type="OrthoDB" id="972532at2759"/>
<reference evidence="2" key="1">
    <citation type="submission" date="2025-08" db="UniProtKB">
        <authorList>
            <consortium name="RefSeq"/>
        </authorList>
    </citation>
    <scope>IDENTIFICATION</scope>
    <source>
        <tissue evidence="2">Leaves</tissue>
    </source>
</reference>
<dbReference type="STRING" id="51240.A0A2I4ES70"/>
<accession>A0A2I4ES70</accession>
<dbReference type="InterPro" id="IPR006595">
    <property type="entry name" value="CTLH_C"/>
</dbReference>
<evidence type="ECO:0000313" key="2">
    <source>
        <dbReference type="RefSeq" id="XP_018822250.1"/>
    </source>
</evidence>
<dbReference type="PANTHER" id="PTHR44083">
    <property type="entry name" value="TOPLESS-RELATED PROTEIN 1-RELATED"/>
    <property type="match status" value="1"/>
</dbReference>
<dbReference type="SMART" id="SM00668">
    <property type="entry name" value="CTLH"/>
    <property type="match status" value="1"/>
</dbReference>
<dbReference type="Gene3D" id="2.130.10.10">
    <property type="entry name" value="YVTN repeat-like/Quinoprotein amine dehydrogenase"/>
    <property type="match status" value="3"/>
</dbReference>
<dbReference type="Pfam" id="PF21359">
    <property type="entry name" value="zf_topless"/>
    <property type="match status" value="1"/>
</dbReference>
<proteinExistence type="predicted"/>